<dbReference type="STRING" id="10036.ENSMAUP00000025889"/>
<dbReference type="InterPro" id="IPR013783">
    <property type="entry name" value="Ig-like_fold"/>
</dbReference>
<feature type="signal peptide" evidence="12">
    <location>
        <begin position="1"/>
        <end position="18"/>
    </location>
</feature>
<dbReference type="InterPro" id="IPR013106">
    <property type="entry name" value="Ig_V-set"/>
</dbReference>
<dbReference type="Proteomes" id="UP000886700">
    <property type="component" value="Unplaced"/>
</dbReference>
<gene>
    <name evidence="15" type="primary">Cd300lg</name>
</gene>
<feature type="chain" id="PRO_5010530416" evidence="12">
    <location>
        <begin position="19"/>
        <end position="327"/>
    </location>
</feature>
<dbReference type="InterPro" id="IPR036179">
    <property type="entry name" value="Ig-like_dom_sf"/>
</dbReference>
<evidence type="ECO:0000256" key="7">
    <source>
        <dbReference type="ARBA" id="ARBA00023157"/>
    </source>
</evidence>
<dbReference type="CDD" id="cd05716">
    <property type="entry name" value="IgV_pIgR_like"/>
    <property type="match status" value="1"/>
</dbReference>
<dbReference type="PANTHER" id="PTHR11860">
    <property type="entry name" value="POLYMERIC-IMMUNOGLOBULIN RECEPTOR"/>
    <property type="match status" value="1"/>
</dbReference>
<evidence type="ECO:0000259" key="13">
    <source>
        <dbReference type="PROSITE" id="PS50835"/>
    </source>
</evidence>
<evidence type="ECO:0000256" key="4">
    <source>
        <dbReference type="ARBA" id="ARBA00022859"/>
    </source>
</evidence>
<dbReference type="InterPro" id="IPR003599">
    <property type="entry name" value="Ig_sub"/>
</dbReference>
<dbReference type="Gene3D" id="2.60.40.10">
    <property type="entry name" value="Immunoglobulins"/>
    <property type="match status" value="1"/>
</dbReference>
<keyword evidence="2 11" id="KW-0812">Transmembrane</keyword>
<comment type="subcellular location">
    <subcellularLocation>
        <location evidence="1">Cell membrane</location>
        <topology evidence="1">Single-pass type I membrane protein</topology>
    </subcellularLocation>
</comment>
<evidence type="ECO:0000256" key="10">
    <source>
        <dbReference type="SAM" id="MobiDB-lite"/>
    </source>
</evidence>
<proteinExistence type="predicted"/>
<organism evidence="14 15">
    <name type="scientific">Mesocricetus auratus</name>
    <name type="common">Golden hamster</name>
    <dbReference type="NCBI Taxonomy" id="10036"/>
    <lineage>
        <taxon>Eukaryota</taxon>
        <taxon>Metazoa</taxon>
        <taxon>Chordata</taxon>
        <taxon>Craniata</taxon>
        <taxon>Vertebrata</taxon>
        <taxon>Euteleostomi</taxon>
        <taxon>Mammalia</taxon>
        <taxon>Eutheria</taxon>
        <taxon>Euarchontoglires</taxon>
        <taxon>Glires</taxon>
        <taxon>Rodentia</taxon>
        <taxon>Myomorpha</taxon>
        <taxon>Muroidea</taxon>
        <taxon>Cricetidae</taxon>
        <taxon>Cricetinae</taxon>
        <taxon>Mesocricetus</taxon>
    </lineage>
</organism>
<evidence type="ECO:0000256" key="9">
    <source>
        <dbReference type="ARBA" id="ARBA00023319"/>
    </source>
</evidence>
<dbReference type="PROSITE" id="PS50835">
    <property type="entry name" value="IG_LIKE"/>
    <property type="match status" value="1"/>
</dbReference>
<keyword evidence="5 11" id="KW-1133">Transmembrane helix</keyword>
<dbReference type="PANTHER" id="PTHR11860:SF62">
    <property type="entry name" value="CMRF35-LIKE MOLECULE 9"/>
    <property type="match status" value="1"/>
</dbReference>
<sequence>MRPLVLLWSCLVLPGYEALKGPREISGFEGDSVSLQCTYEKKVRTHRKYWCREGGFMLSRCSDIVYSSQNQEVARGRMSIRDTPRELSMTVTMRDLTLEDSGKYWCGIDRLGLDESFEVSLTVFPGKRDSPIPTGTCCPSSPNPSSPPLTATRSLQPKAKAWQTRVPELRSSRPVIWPSPTTAKDSKASSVSKFSVSIPMVRMMAPVWVLLSLLLAAGLIAFSSHMLQWRRKAWLATETQRNEKVHLPASLPGNSWVPEDAMINLAAPPEYLGNPKLSAVLSTETQHLGQTTEEEATPPLNTEEDTMAAPPLQISAEGLAFSEFISV</sequence>
<dbReference type="AlphaFoldDB" id="A0A1U7QLI3"/>
<dbReference type="InterPro" id="IPR007110">
    <property type="entry name" value="Ig-like_dom"/>
</dbReference>
<evidence type="ECO:0000256" key="8">
    <source>
        <dbReference type="ARBA" id="ARBA00023170"/>
    </source>
</evidence>
<evidence type="ECO:0000256" key="5">
    <source>
        <dbReference type="ARBA" id="ARBA00022989"/>
    </source>
</evidence>
<evidence type="ECO:0000313" key="14">
    <source>
        <dbReference type="Proteomes" id="UP000886700"/>
    </source>
</evidence>
<dbReference type="CTD" id="146894"/>
<keyword evidence="6 11" id="KW-0472">Membrane</keyword>
<protein>
    <submittedName>
        <fullName evidence="15">CMRF35-like molecule 9 isoform X4</fullName>
    </submittedName>
</protein>
<keyword evidence="14" id="KW-1185">Reference proteome</keyword>
<keyword evidence="4" id="KW-0391">Immunity</keyword>
<dbReference type="FunFam" id="2.60.40.10:FF:000370">
    <property type="entry name" value="CMRF35-like molecule 1"/>
    <property type="match status" value="1"/>
</dbReference>
<evidence type="ECO:0000256" key="12">
    <source>
        <dbReference type="SAM" id="SignalP"/>
    </source>
</evidence>
<reference evidence="15" key="1">
    <citation type="submission" date="2025-08" db="UniProtKB">
        <authorList>
            <consortium name="RefSeq"/>
        </authorList>
    </citation>
    <scope>IDENTIFICATION</scope>
    <source>
        <tissue evidence="15">Liver</tissue>
    </source>
</reference>
<keyword evidence="7" id="KW-1015">Disulfide bond</keyword>
<dbReference type="GO" id="GO:0002376">
    <property type="term" value="P:immune system process"/>
    <property type="evidence" value="ECO:0007669"/>
    <property type="project" value="UniProtKB-KW"/>
</dbReference>
<dbReference type="GO" id="GO:0004888">
    <property type="term" value="F:transmembrane signaling receptor activity"/>
    <property type="evidence" value="ECO:0007669"/>
    <property type="project" value="TreeGrafter"/>
</dbReference>
<evidence type="ECO:0000256" key="6">
    <source>
        <dbReference type="ARBA" id="ARBA00023136"/>
    </source>
</evidence>
<dbReference type="Pfam" id="PF07686">
    <property type="entry name" value="V-set"/>
    <property type="match status" value="1"/>
</dbReference>
<dbReference type="GO" id="GO:0005886">
    <property type="term" value="C:plasma membrane"/>
    <property type="evidence" value="ECO:0007669"/>
    <property type="project" value="UniProtKB-SubCell"/>
</dbReference>
<keyword evidence="9" id="KW-0393">Immunoglobulin domain</keyword>
<dbReference type="OrthoDB" id="8920197at2759"/>
<evidence type="ECO:0000256" key="11">
    <source>
        <dbReference type="SAM" id="Phobius"/>
    </source>
</evidence>
<feature type="domain" description="Ig-like" evidence="13">
    <location>
        <begin position="14"/>
        <end position="120"/>
    </location>
</feature>
<evidence type="ECO:0000313" key="15">
    <source>
        <dbReference type="RefSeq" id="XP_005070134.1"/>
    </source>
</evidence>
<feature type="transmembrane region" description="Helical" evidence="11">
    <location>
        <begin position="203"/>
        <end position="222"/>
    </location>
</feature>
<evidence type="ECO:0000256" key="3">
    <source>
        <dbReference type="ARBA" id="ARBA00022729"/>
    </source>
</evidence>
<name>A0A1U7QLI3_MESAU</name>
<dbReference type="SMART" id="SM00409">
    <property type="entry name" value="IG"/>
    <property type="match status" value="1"/>
</dbReference>
<evidence type="ECO:0000256" key="1">
    <source>
        <dbReference type="ARBA" id="ARBA00004251"/>
    </source>
</evidence>
<keyword evidence="8" id="KW-0675">Receptor</keyword>
<dbReference type="RefSeq" id="XP_005070134.1">
    <property type="nucleotide sequence ID" value="XM_005070077.4"/>
</dbReference>
<dbReference type="KEGG" id="maua:101835578"/>
<dbReference type="InterPro" id="IPR050671">
    <property type="entry name" value="CD300_family_receptors"/>
</dbReference>
<dbReference type="SUPFAM" id="SSF48726">
    <property type="entry name" value="Immunoglobulin"/>
    <property type="match status" value="1"/>
</dbReference>
<feature type="region of interest" description="Disordered" evidence="10">
    <location>
        <begin position="132"/>
        <end position="153"/>
    </location>
</feature>
<accession>A0A1U7QLI3</accession>
<evidence type="ECO:0000256" key="2">
    <source>
        <dbReference type="ARBA" id="ARBA00022692"/>
    </source>
</evidence>
<dbReference type="GeneID" id="101835578"/>
<keyword evidence="3 12" id="KW-0732">Signal</keyword>